<dbReference type="GO" id="GO:0004825">
    <property type="term" value="F:methionine-tRNA ligase activity"/>
    <property type="evidence" value="ECO:0007669"/>
    <property type="project" value="UniProtKB-EC"/>
</dbReference>
<dbReference type="Pfam" id="PF19303">
    <property type="entry name" value="Anticodon_3"/>
    <property type="match status" value="1"/>
</dbReference>
<dbReference type="GO" id="GO:0000049">
    <property type="term" value="F:tRNA binding"/>
    <property type="evidence" value="ECO:0007669"/>
    <property type="project" value="UniProtKB-UniRule"/>
</dbReference>
<dbReference type="SUPFAM" id="SSF50249">
    <property type="entry name" value="Nucleic acid-binding proteins"/>
    <property type="match status" value="1"/>
</dbReference>
<evidence type="ECO:0000256" key="10">
    <source>
        <dbReference type="ARBA" id="ARBA00022917"/>
    </source>
</evidence>
<dbReference type="AlphaFoldDB" id="A0A3S4PGQ4"/>
<dbReference type="CDD" id="cd07957">
    <property type="entry name" value="Anticodon_Ia_Met"/>
    <property type="match status" value="1"/>
</dbReference>
<dbReference type="InterPro" id="IPR041872">
    <property type="entry name" value="Anticodon_Met"/>
</dbReference>
<dbReference type="PROSITE" id="PS00178">
    <property type="entry name" value="AA_TRNA_LIGASE_I"/>
    <property type="match status" value="1"/>
</dbReference>
<keyword evidence="8 15" id="KW-0067">ATP-binding</keyword>
<keyword evidence="7 15" id="KW-0547">Nucleotide-binding</keyword>
<dbReference type="FunFam" id="2.40.50.140:FF:000047">
    <property type="entry name" value="tyrosine--tRNA ligase, cytoplasmic isoform X2"/>
    <property type="match status" value="1"/>
</dbReference>
<comment type="similarity">
    <text evidence="2 15">Belongs to the class-I aminoacyl-tRNA synthetase family.</text>
</comment>
<dbReference type="EC" id="6.1.1.10" evidence="3"/>
<dbReference type="SUPFAM" id="SSF52374">
    <property type="entry name" value="Nucleotidylyl transferase"/>
    <property type="match status" value="1"/>
</dbReference>
<reference evidence="17 18" key="1">
    <citation type="journal article" date="2019" name="Nat. Plants">
        <title>Stout camphor tree genome fills gaps in understanding of flowering plant genome evolution.</title>
        <authorList>
            <person name="Chaw S.M."/>
            <person name="Liu Y.C."/>
            <person name="Wu Y.W."/>
            <person name="Wang H.Y."/>
            <person name="Lin C.I."/>
            <person name="Wu C.S."/>
            <person name="Ke H.M."/>
            <person name="Chang L.Y."/>
            <person name="Hsu C.Y."/>
            <person name="Yang H.T."/>
            <person name="Sudianto E."/>
            <person name="Hsu M.H."/>
            <person name="Wu K.P."/>
            <person name="Wang L.N."/>
            <person name="Leebens-Mack J.H."/>
            <person name="Tsai I.J."/>
        </authorList>
    </citation>
    <scope>NUCLEOTIDE SEQUENCE [LARGE SCALE GENOMIC DNA]</scope>
    <source>
        <strain evidence="18">cv. Chaw 1501</strain>
        <tissue evidence="17">Young leaves</tissue>
    </source>
</reference>
<dbReference type="InterPro" id="IPR009080">
    <property type="entry name" value="tRNAsynth_Ia_anticodon-bd"/>
</dbReference>
<dbReference type="Gene3D" id="3.40.50.620">
    <property type="entry name" value="HUPs"/>
    <property type="match status" value="1"/>
</dbReference>
<evidence type="ECO:0000256" key="5">
    <source>
        <dbReference type="ARBA" id="ARBA00022555"/>
    </source>
</evidence>
<sequence>MGDRTVPKAPVPGKRNILITSALPYVNNVPHLGNIIGCVLSADVFARYCRLRGYNVIYICGTDEYGTATETKAMEENCTPQEICDKYHAIHKEVYKWFDISFDEFGRTSSPQQTEVCQAIFKRLLENNWLSENTMQQLYCDTCKRFLADRLVEGTCPTKDCNYDSARGDQCEKCGKLLNPTELNDPRCKVCGATPHIRDTDHLFLELPLLKDKLEEYINHMSVAGSWSQNAVQATHAWLKEGLKPRCITRDLKWGVPVPHEKFRDKVFYVWFDAPIGYISITSCYTPDWEKWWKNPENVELFQFMGKDNVPFHTVMFPSTLLGAGENWTLMKTISVTEYLNYETGKFSKSKGVGVFGNDAKDTNIPAEVWRYYLLINRPEVSDTLFAWADLQVKLNNELLNNLGNFINRVLSFVAKPPGLGYDSTIPDAPDAESHPLTKTLAEKVSKYVDQYLEAMEKVKLKQGLRTAMSISSEGNSYLQDSQFWRLYKEDPSACSIVLRTSIGLVYLLASLLEPFMPSFSVAVLKQLNLPPGTQLSFCNEKGDLDRARRPWDILPTGHKIGIPEPLFKEMKDETVDFFREKFAGSQADRIVKAEAEAQKLAEQLKETKVSGTYPCPLFCGPEGTRKNQCQAKPAAEAKPQTIEAEISVSRLDIRVGLIKKVQKHPDADSLYVEEIDVGEESSRTVVSGLVKYIPLEEMQNRRVCVLCNLKPVTMRGIKSQAMVLVASNDNQVELVDPPQSAPIGERVTFPGFSGESDDMLNSKKKVWETVQAYLHTNDEFVACYKNVPFTTSAGVCKVSSISGGTIR</sequence>
<comment type="catalytic activity">
    <reaction evidence="13">
        <text>tRNA(Met) + L-methionine + ATP = L-methionyl-tRNA(Met) + AMP + diphosphate</text>
        <dbReference type="Rhea" id="RHEA:13481"/>
        <dbReference type="Rhea" id="RHEA-COMP:9667"/>
        <dbReference type="Rhea" id="RHEA-COMP:9698"/>
        <dbReference type="ChEBI" id="CHEBI:30616"/>
        <dbReference type="ChEBI" id="CHEBI:33019"/>
        <dbReference type="ChEBI" id="CHEBI:57844"/>
        <dbReference type="ChEBI" id="CHEBI:78442"/>
        <dbReference type="ChEBI" id="CHEBI:78530"/>
        <dbReference type="ChEBI" id="CHEBI:456215"/>
        <dbReference type="EC" id="6.1.1.10"/>
    </reaction>
</comment>
<proteinExistence type="inferred from homology"/>
<evidence type="ECO:0000256" key="1">
    <source>
        <dbReference type="ARBA" id="ARBA00004496"/>
    </source>
</evidence>
<dbReference type="PROSITE" id="PS50886">
    <property type="entry name" value="TRBD"/>
    <property type="match status" value="1"/>
</dbReference>
<feature type="domain" description="TRNA-binding" evidence="16">
    <location>
        <begin position="648"/>
        <end position="749"/>
    </location>
</feature>
<dbReference type="STRING" id="337451.A0A3S4PGQ4"/>
<evidence type="ECO:0000256" key="6">
    <source>
        <dbReference type="ARBA" id="ARBA00022598"/>
    </source>
</evidence>
<dbReference type="GO" id="GO:0017101">
    <property type="term" value="C:aminoacyl-tRNA synthetase multienzyme complex"/>
    <property type="evidence" value="ECO:0007669"/>
    <property type="project" value="TreeGrafter"/>
</dbReference>
<dbReference type="Pfam" id="PF01588">
    <property type="entry name" value="tRNA_bind"/>
    <property type="match status" value="1"/>
</dbReference>
<dbReference type="Gene3D" id="1.10.730.10">
    <property type="entry name" value="Isoleucyl-tRNA Synthetase, Domain 1"/>
    <property type="match status" value="1"/>
</dbReference>
<dbReference type="NCBIfam" id="TIGR00398">
    <property type="entry name" value="metG"/>
    <property type="match status" value="1"/>
</dbReference>
<evidence type="ECO:0000256" key="15">
    <source>
        <dbReference type="RuleBase" id="RU363039"/>
    </source>
</evidence>
<dbReference type="OrthoDB" id="5844513at2759"/>
<evidence type="ECO:0000259" key="16">
    <source>
        <dbReference type="PROSITE" id="PS50886"/>
    </source>
</evidence>
<dbReference type="GO" id="GO:0005829">
    <property type="term" value="C:cytosol"/>
    <property type="evidence" value="ECO:0007669"/>
    <property type="project" value="TreeGrafter"/>
</dbReference>
<keyword evidence="11 15" id="KW-0030">Aminoacyl-tRNA synthetase</keyword>
<comment type="subcellular location">
    <subcellularLocation>
        <location evidence="1">Cytoplasm</location>
    </subcellularLocation>
</comment>
<evidence type="ECO:0000256" key="11">
    <source>
        <dbReference type="ARBA" id="ARBA00023146"/>
    </source>
</evidence>
<keyword evidence="9 14" id="KW-0694">RNA-binding</keyword>
<keyword evidence="10 15" id="KW-0648">Protein biosynthesis</keyword>
<dbReference type="GO" id="GO:0009791">
    <property type="term" value="P:post-embryonic development"/>
    <property type="evidence" value="ECO:0007669"/>
    <property type="project" value="UniProtKB-ARBA"/>
</dbReference>
<dbReference type="PRINTS" id="PR01041">
    <property type="entry name" value="TRNASYNTHMET"/>
</dbReference>
<dbReference type="PANTHER" id="PTHR45765:SF1">
    <property type="entry name" value="METHIONINE--TRNA LIGASE, CYTOPLASMIC"/>
    <property type="match status" value="1"/>
</dbReference>
<dbReference type="InterPro" id="IPR012340">
    <property type="entry name" value="NA-bd_OB-fold"/>
</dbReference>
<organism evidence="17 18">
    <name type="scientific">Cinnamomum micranthum f. kanehirae</name>
    <dbReference type="NCBI Taxonomy" id="337451"/>
    <lineage>
        <taxon>Eukaryota</taxon>
        <taxon>Viridiplantae</taxon>
        <taxon>Streptophyta</taxon>
        <taxon>Embryophyta</taxon>
        <taxon>Tracheophyta</taxon>
        <taxon>Spermatophyta</taxon>
        <taxon>Magnoliopsida</taxon>
        <taxon>Magnoliidae</taxon>
        <taxon>Laurales</taxon>
        <taxon>Lauraceae</taxon>
        <taxon>Cinnamomum</taxon>
    </lineage>
</organism>
<evidence type="ECO:0000256" key="4">
    <source>
        <dbReference type="ARBA" id="ARBA00022490"/>
    </source>
</evidence>
<dbReference type="GO" id="GO:0048608">
    <property type="term" value="P:reproductive structure development"/>
    <property type="evidence" value="ECO:0007669"/>
    <property type="project" value="UniProtKB-ARBA"/>
</dbReference>
<evidence type="ECO:0000313" key="18">
    <source>
        <dbReference type="Proteomes" id="UP000283530"/>
    </source>
</evidence>
<accession>A0A3S4PGQ4</accession>
<dbReference type="InterPro" id="IPR001412">
    <property type="entry name" value="aa-tRNA-synth_I_CS"/>
</dbReference>
<gene>
    <name evidence="17" type="ORF">CKAN_01929200</name>
</gene>
<dbReference type="PANTHER" id="PTHR45765">
    <property type="entry name" value="METHIONINE--TRNA LIGASE"/>
    <property type="match status" value="1"/>
</dbReference>
<dbReference type="Gene3D" id="2.40.50.140">
    <property type="entry name" value="Nucleic acid-binding proteins"/>
    <property type="match status" value="1"/>
</dbReference>
<dbReference type="InterPro" id="IPR029038">
    <property type="entry name" value="MetRS_Zn"/>
</dbReference>
<evidence type="ECO:0000256" key="8">
    <source>
        <dbReference type="ARBA" id="ARBA00022840"/>
    </source>
</evidence>
<name>A0A3S4PGQ4_9MAGN</name>
<dbReference type="SUPFAM" id="SSF47323">
    <property type="entry name" value="Anticodon-binding domain of a subclass of class I aminoacyl-tRNA synthetases"/>
    <property type="match status" value="1"/>
</dbReference>
<evidence type="ECO:0000256" key="14">
    <source>
        <dbReference type="PROSITE-ProRule" id="PRU00209"/>
    </source>
</evidence>
<comment type="caution">
    <text evidence="17">The sequence shown here is derived from an EMBL/GenBank/DDBJ whole genome shotgun (WGS) entry which is preliminary data.</text>
</comment>
<keyword evidence="4" id="KW-0963">Cytoplasm</keyword>
<keyword evidence="18" id="KW-1185">Reference proteome</keyword>
<dbReference type="Proteomes" id="UP000283530">
    <property type="component" value="Unassembled WGS sequence"/>
</dbReference>
<evidence type="ECO:0000256" key="13">
    <source>
        <dbReference type="ARBA" id="ARBA00047364"/>
    </source>
</evidence>
<dbReference type="GO" id="GO:0005524">
    <property type="term" value="F:ATP binding"/>
    <property type="evidence" value="ECO:0007669"/>
    <property type="project" value="UniProtKB-KW"/>
</dbReference>
<evidence type="ECO:0000256" key="7">
    <source>
        <dbReference type="ARBA" id="ARBA00022741"/>
    </source>
</evidence>
<dbReference type="GO" id="GO:0006431">
    <property type="term" value="P:methionyl-tRNA aminoacylation"/>
    <property type="evidence" value="ECO:0007669"/>
    <property type="project" value="InterPro"/>
</dbReference>
<dbReference type="InterPro" id="IPR015413">
    <property type="entry name" value="Methionyl/Leucyl_tRNA_Synth"/>
</dbReference>
<keyword evidence="5 14" id="KW-0820">tRNA-binding</keyword>
<keyword evidence="6 15" id="KW-0436">Ligase</keyword>
<dbReference type="Gene3D" id="2.20.28.20">
    <property type="entry name" value="Methionyl-tRNA synthetase, Zn-domain"/>
    <property type="match status" value="1"/>
</dbReference>
<dbReference type="InterPro" id="IPR014729">
    <property type="entry name" value="Rossmann-like_a/b/a_fold"/>
</dbReference>
<dbReference type="InterPro" id="IPR002547">
    <property type="entry name" value="tRNA-bd_dom"/>
</dbReference>
<dbReference type="InterPro" id="IPR033911">
    <property type="entry name" value="MetRS_core"/>
</dbReference>
<dbReference type="HAMAP" id="MF_00098">
    <property type="entry name" value="Met_tRNA_synth_type1"/>
    <property type="match status" value="1"/>
</dbReference>
<evidence type="ECO:0000256" key="2">
    <source>
        <dbReference type="ARBA" id="ARBA00005594"/>
    </source>
</evidence>
<dbReference type="NCBIfam" id="NF001100">
    <property type="entry name" value="PRK00133.1"/>
    <property type="match status" value="1"/>
</dbReference>
<evidence type="ECO:0000256" key="12">
    <source>
        <dbReference type="ARBA" id="ARBA00030904"/>
    </source>
</evidence>
<dbReference type="FunFam" id="2.20.28.20:FF:000001">
    <property type="entry name" value="Methionine--tRNA ligase"/>
    <property type="match status" value="1"/>
</dbReference>
<evidence type="ECO:0000256" key="3">
    <source>
        <dbReference type="ARBA" id="ARBA00012838"/>
    </source>
</evidence>
<dbReference type="CDD" id="cd00814">
    <property type="entry name" value="MetRS_core"/>
    <property type="match status" value="1"/>
</dbReference>
<dbReference type="InterPro" id="IPR014758">
    <property type="entry name" value="Met-tRNA_synth"/>
</dbReference>
<dbReference type="EMBL" id="QPKB01000008">
    <property type="protein sequence ID" value="RWR90208.1"/>
    <property type="molecule type" value="Genomic_DNA"/>
</dbReference>
<dbReference type="InterPro" id="IPR023458">
    <property type="entry name" value="Met-tRNA_ligase_1"/>
</dbReference>
<evidence type="ECO:0000313" key="17">
    <source>
        <dbReference type="EMBL" id="RWR90208.1"/>
    </source>
</evidence>
<dbReference type="FunFam" id="1.10.730.10:FF:000024">
    <property type="entry name" value="Methionine--tRNA ligase cytoplasmic"/>
    <property type="match status" value="1"/>
</dbReference>
<protein>
    <recommendedName>
        <fullName evidence="3">methionine--tRNA ligase</fullName>
        <ecNumber evidence="3">6.1.1.10</ecNumber>
    </recommendedName>
    <alternativeName>
        <fullName evidence="12">Methionyl-tRNA synthetase</fullName>
    </alternativeName>
</protein>
<dbReference type="SUPFAM" id="SSF57770">
    <property type="entry name" value="Methionyl-tRNA synthetase (MetRS), Zn-domain"/>
    <property type="match status" value="1"/>
</dbReference>
<dbReference type="Pfam" id="PF09334">
    <property type="entry name" value="tRNA-synt_1g"/>
    <property type="match status" value="1"/>
</dbReference>
<dbReference type="CDD" id="cd02799">
    <property type="entry name" value="tRNA_bind_EMAP-II_like"/>
    <property type="match status" value="1"/>
</dbReference>
<evidence type="ECO:0000256" key="9">
    <source>
        <dbReference type="ARBA" id="ARBA00022884"/>
    </source>
</evidence>